<evidence type="ECO:0000313" key="3">
    <source>
        <dbReference type="Proteomes" id="UP000054877"/>
    </source>
</evidence>
<sequence>MSRKKLHRKIWPGLLLLASTTAFAQGPYDPNNTQNSLDNINQYLLNLGEYLGYDLTNFCPQTGGACNAQQNRAGFTNFLLNAATASGNEVNLMVSVLGALLPTQASGGSGENQQTFQLLPNTGSNLADYANFFTNYANKTFPQYSSPSSSTVSVSNLIDQQPYQNDPVSQAVLNILSTPDASYCTNPGNGYFYPCYTGENNSNKNGGGPILSEYQVMMNVIGEPPPATGYYPLPASNQQLVSQLSSDSLLGPLMFNTASQTNNSTSNSSTTGLTANNQIQQAANFIRYAIGSVAPLVQVNRKAYDDLYAQATNASGKVSIDEQAKAKTQLSNYLANLRVYAAQTSVGISNLYYILSKRMPQNSASQSNQQTSQQLSEFQMATWRLYSPNSQNNNQQWITQINQASSATVQKEIAILLAEINYQLYLNRQQQERLLLTESILLLQNSKGTQPNENFGATDDSDSD</sequence>
<dbReference type="AlphaFoldDB" id="A0A0W0Z5M0"/>
<keyword evidence="1" id="KW-0732">Signal</keyword>
<dbReference type="EMBL" id="LNYX01000013">
    <property type="protein sequence ID" value="KTD64385.1"/>
    <property type="molecule type" value="Genomic_DNA"/>
</dbReference>
<evidence type="ECO:0000313" key="2">
    <source>
        <dbReference type="EMBL" id="KTD64385.1"/>
    </source>
</evidence>
<dbReference type="STRING" id="452.Lspi_1192"/>
<comment type="caution">
    <text evidence="2">The sequence shown here is derived from an EMBL/GenBank/DDBJ whole genome shotgun (WGS) entry which is preliminary data.</text>
</comment>
<feature type="chain" id="PRO_5006918297" evidence="1">
    <location>
        <begin position="25"/>
        <end position="464"/>
    </location>
</feature>
<dbReference type="Proteomes" id="UP000054877">
    <property type="component" value="Unassembled WGS sequence"/>
</dbReference>
<reference evidence="2 3" key="1">
    <citation type="submission" date="2015-11" db="EMBL/GenBank/DDBJ databases">
        <title>Genomic analysis of 38 Legionella species identifies large and diverse effector repertoires.</title>
        <authorList>
            <person name="Burstein D."/>
            <person name="Amaro F."/>
            <person name="Zusman T."/>
            <person name="Lifshitz Z."/>
            <person name="Cohen O."/>
            <person name="Gilbert J.A."/>
            <person name="Pupko T."/>
            <person name="Shuman H.A."/>
            <person name="Segal G."/>
        </authorList>
    </citation>
    <scope>NUCLEOTIDE SEQUENCE [LARGE SCALE GENOMIC DNA]</scope>
    <source>
        <strain evidence="2 3">Mt.St.Helens-9</strain>
    </source>
</reference>
<name>A0A0W0Z5M0_LEGSP</name>
<gene>
    <name evidence="2" type="ORF">Lspi_1192</name>
</gene>
<protein>
    <submittedName>
        <fullName evidence="2">IcmX (IcmY)</fullName>
    </submittedName>
</protein>
<evidence type="ECO:0000256" key="1">
    <source>
        <dbReference type="SAM" id="SignalP"/>
    </source>
</evidence>
<organism evidence="2 3">
    <name type="scientific">Legionella spiritensis</name>
    <dbReference type="NCBI Taxonomy" id="452"/>
    <lineage>
        <taxon>Bacteria</taxon>
        <taxon>Pseudomonadati</taxon>
        <taxon>Pseudomonadota</taxon>
        <taxon>Gammaproteobacteria</taxon>
        <taxon>Legionellales</taxon>
        <taxon>Legionellaceae</taxon>
        <taxon>Legionella</taxon>
    </lineage>
</organism>
<accession>A0A0W0Z5M0</accession>
<dbReference type="PATRIC" id="fig|452.5.peg.1320"/>
<proteinExistence type="predicted"/>
<feature type="signal peptide" evidence="1">
    <location>
        <begin position="1"/>
        <end position="24"/>
    </location>
</feature>
<dbReference type="NCBIfam" id="NF038225">
    <property type="entry name" value="IcmX_IVB"/>
    <property type="match status" value="1"/>
</dbReference>
<keyword evidence="3" id="KW-1185">Reference proteome</keyword>
<dbReference type="OrthoDB" id="5634380at2"/>